<organism evidence="1 2">
    <name type="scientific">Dermacentor silvarum</name>
    <name type="common">Tick</name>
    <dbReference type="NCBI Taxonomy" id="543639"/>
    <lineage>
        <taxon>Eukaryota</taxon>
        <taxon>Metazoa</taxon>
        <taxon>Ecdysozoa</taxon>
        <taxon>Arthropoda</taxon>
        <taxon>Chelicerata</taxon>
        <taxon>Arachnida</taxon>
        <taxon>Acari</taxon>
        <taxon>Parasitiformes</taxon>
        <taxon>Ixodida</taxon>
        <taxon>Ixodoidea</taxon>
        <taxon>Ixodidae</taxon>
        <taxon>Rhipicephalinae</taxon>
        <taxon>Dermacentor</taxon>
    </lineage>
</organism>
<sequence length="566" mass="61207">MAHLPHLSSFLSSYVGKRAEERREQGSWGLQCNEGVLCERRGALHSVNLCITSWQPEAYVSDLLVKKGLALPTLRHKRIMAQLMEGEPFSTDLQGDDGISNEPPSANGDCDTSARLPAIAEHPSHYPFRADHNLQGDLMPQPAHLILRAHSSQPTDQAKPLYHTQPGDQTIAFNSQTIKHVRALDRGCAHAPAINLAEKMQGIPFAQQVQLTVPQPVTCGTRRPTPQYPEEVPRKFVTLWVHKNRAQEKAALFQQLGIAPPKDWEKLAAKEDARLARTESTAETTMQPTLQAAPHLSGEPADMSFQCFNGTSTVLPCPQSAVQDAAQSGGEPAVQPIAVPALQHSFEPLVQPTLEPAMLGLPMIAPTRLHTLQEPQESRGTSVTPRQPTKNWMREMAAVCQLLGIAPPKDWETLAAKEDARLARIAKPTLASSTMQPWTESTAQTTMRPTLQAGPHSSVEPAALSFQCLKPANSSSTVLPCPQSAVQDPAQSGGEPSVQPIASPAVQRSFEPLVQPTLEPAMLGFSMVSPDHLDALQEPQSSGGTSVKSAAEAPPSREPACEADDE</sequence>
<dbReference type="EMBL" id="CM023472">
    <property type="protein sequence ID" value="KAH7958646.1"/>
    <property type="molecule type" value="Genomic_DNA"/>
</dbReference>
<name>A0ACB8D2L9_DERSI</name>
<evidence type="ECO:0000313" key="1">
    <source>
        <dbReference type="EMBL" id="KAH7958646.1"/>
    </source>
</evidence>
<keyword evidence="2" id="KW-1185">Reference proteome</keyword>
<protein>
    <submittedName>
        <fullName evidence="1">Uncharacterized protein</fullName>
    </submittedName>
</protein>
<dbReference type="Proteomes" id="UP000821865">
    <property type="component" value="Chromosome 3"/>
</dbReference>
<evidence type="ECO:0000313" key="2">
    <source>
        <dbReference type="Proteomes" id="UP000821865"/>
    </source>
</evidence>
<gene>
    <name evidence="1" type="ORF">HPB49_003803</name>
</gene>
<accession>A0ACB8D2L9</accession>
<comment type="caution">
    <text evidence="1">The sequence shown here is derived from an EMBL/GenBank/DDBJ whole genome shotgun (WGS) entry which is preliminary data.</text>
</comment>
<reference evidence="1" key="1">
    <citation type="submission" date="2020-05" db="EMBL/GenBank/DDBJ databases">
        <title>Large-scale comparative analyses of tick genomes elucidate their genetic diversity and vector capacities.</title>
        <authorList>
            <person name="Jia N."/>
            <person name="Wang J."/>
            <person name="Shi W."/>
            <person name="Du L."/>
            <person name="Sun Y."/>
            <person name="Zhan W."/>
            <person name="Jiang J."/>
            <person name="Wang Q."/>
            <person name="Zhang B."/>
            <person name="Ji P."/>
            <person name="Sakyi L.B."/>
            <person name="Cui X."/>
            <person name="Yuan T."/>
            <person name="Jiang B."/>
            <person name="Yang W."/>
            <person name="Lam T.T.-Y."/>
            <person name="Chang Q."/>
            <person name="Ding S."/>
            <person name="Wang X."/>
            <person name="Zhu J."/>
            <person name="Ruan X."/>
            <person name="Zhao L."/>
            <person name="Wei J."/>
            <person name="Que T."/>
            <person name="Du C."/>
            <person name="Cheng J."/>
            <person name="Dai P."/>
            <person name="Han X."/>
            <person name="Huang E."/>
            <person name="Gao Y."/>
            <person name="Liu J."/>
            <person name="Shao H."/>
            <person name="Ye R."/>
            <person name="Li L."/>
            <person name="Wei W."/>
            <person name="Wang X."/>
            <person name="Wang C."/>
            <person name="Yang T."/>
            <person name="Huo Q."/>
            <person name="Li W."/>
            <person name="Guo W."/>
            <person name="Chen H."/>
            <person name="Zhou L."/>
            <person name="Ni X."/>
            <person name="Tian J."/>
            <person name="Zhou Y."/>
            <person name="Sheng Y."/>
            <person name="Liu T."/>
            <person name="Pan Y."/>
            <person name="Xia L."/>
            <person name="Li J."/>
            <person name="Zhao F."/>
            <person name="Cao W."/>
        </authorList>
    </citation>
    <scope>NUCLEOTIDE SEQUENCE</scope>
    <source>
        <strain evidence="1">Dsil-2018</strain>
    </source>
</reference>
<proteinExistence type="predicted"/>